<feature type="domain" description="Methyltransferase" evidence="1">
    <location>
        <begin position="60"/>
        <end position="154"/>
    </location>
</feature>
<dbReference type="AlphaFoldDB" id="A0A2T1DZ34"/>
<dbReference type="Gene3D" id="3.40.50.150">
    <property type="entry name" value="Vaccinia Virus protein VP39"/>
    <property type="match status" value="1"/>
</dbReference>
<organism evidence="2 3">
    <name type="scientific">Stenomitos frigidus ULC18</name>
    <dbReference type="NCBI Taxonomy" id="2107698"/>
    <lineage>
        <taxon>Bacteria</taxon>
        <taxon>Bacillati</taxon>
        <taxon>Cyanobacteriota</taxon>
        <taxon>Cyanophyceae</taxon>
        <taxon>Leptolyngbyales</taxon>
        <taxon>Leptolyngbyaceae</taxon>
        <taxon>Stenomitos</taxon>
    </lineage>
</organism>
<dbReference type="PANTHER" id="PTHR42912">
    <property type="entry name" value="METHYLTRANSFERASE"/>
    <property type="match status" value="1"/>
</dbReference>
<reference evidence="3" key="1">
    <citation type="submission" date="2018-02" db="EMBL/GenBank/DDBJ databases">
        <authorList>
            <person name="Moore K."/>
            <person name="Momper L."/>
        </authorList>
    </citation>
    <scope>NUCLEOTIDE SEQUENCE [LARGE SCALE GENOMIC DNA]</scope>
    <source>
        <strain evidence="3">ULC18</strain>
    </source>
</reference>
<dbReference type="OrthoDB" id="9804312at2"/>
<dbReference type="GO" id="GO:0008168">
    <property type="term" value="F:methyltransferase activity"/>
    <property type="evidence" value="ECO:0007669"/>
    <property type="project" value="TreeGrafter"/>
</dbReference>
<dbReference type="RefSeq" id="WP_106258611.1">
    <property type="nucleotide sequence ID" value="NZ_CAWNSW010000160.1"/>
</dbReference>
<evidence type="ECO:0000259" key="1">
    <source>
        <dbReference type="Pfam" id="PF13649"/>
    </source>
</evidence>
<proteinExistence type="predicted"/>
<gene>
    <name evidence="2" type="ORF">C7B82_21940</name>
</gene>
<dbReference type="InterPro" id="IPR029063">
    <property type="entry name" value="SAM-dependent_MTases_sf"/>
</dbReference>
<reference evidence="2 3" key="2">
    <citation type="submission" date="2018-03" db="EMBL/GenBank/DDBJ databases">
        <title>The ancient ancestry and fast evolution of plastids.</title>
        <authorList>
            <person name="Moore K.R."/>
            <person name="Magnabosco C."/>
            <person name="Momper L."/>
            <person name="Gold D.A."/>
            <person name="Bosak T."/>
            <person name="Fournier G.P."/>
        </authorList>
    </citation>
    <scope>NUCLEOTIDE SEQUENCE [LARGE SCALE GENOMIC DNA]</scope>
    <source>
        <strain evidence="2 3">ULC18</strain>
    </source>
</reference>
<dbReference type="CDD" id="cd02440">
    <property type="entry name" value="AdoMet_MTases"/>
    <property type="match status" value="1"/>
</dbReference>
<name>A0A2T1DZ34_9CYAN</name>
<dbReference type="Pfam" id="PF13649">
    <property type="entry name" value="Methyltransf_25"/>
    <property type="match status" value="1"/>
</dbReference>
<dbReference type="PANTHER" id="PTHR42912:SF93">
    <property type="entry name" value="N6-ADENOSINE-METHYLTRANSFERASE TMT1A"/>
    <property type="match status" value="1"/>
</dbReference>
<keyword evidence="3" id="KW-1185">Reference proteome</keyword>
<dbReference type="InterPro" id="IPR050508">
    <property type="entry name" value="Methyltransf_Superfamily"/>
</dbReference>
<protein>
    <recommendedName>
        <fullName evidence="1">Methyltransferase domain-containing protein</fullName>
    </recommendedName>
</protein>
<dbReference type="EMBL" id="PVWK01000121">
    <property type="protein sequence ID" value="PSB25729.1"/>
    <property type="molecule type" value="Genomic_DNA"/>
</dbReference>
<dbReference type="Proteomes" id="UP000239576">
    <property type="component" value="Unassembled WGS sequence"/>
</dbReference>
<sequence>MPKNAYTSQIVTDYETLEPGETDSWNPLGNEYELAYRLAVFYALTQALEMSQISLRDLKVLDLGCGNGRSTRMYIDLGLSPRQLTGLDLRPGTIELAKKLNPGISYLAYDGETIPFPSHSFNWISVTTVFSSIKGEECRRHIVEQIYQALPPGGYVFYFDLRLINWFAGIGPVRPLQLFSKFDRVWYYPVKHMDFIPLDKQFRKVSQVFRSGDIKQFRSTILSLPARFLQFSHEALLVQKR</sequence>
<evidence type="ECO:0000313" key="3">
    <source>
        <dbReference type="Proteomes" id="UP000239576"/>
    </source>
</evidence>
<dbReference type="InterPro" id="IPR041698">
    <property type="entry name" value="Methyltransf_25"/>
</dbReference>
<evidence type="ECO:0000313" key="2">
    <source>
        <dbReference type="EMBL" id="PSB25729.1"/>
    </source>
</evidence>
<dbReference type="SUPFAM" id="SSF53335">
    <property type="entry name" value="S-adenosyl-L-methionine-dependent methyltransferases"/>
    <property type="match status" value="1"/>
</dbReference>
<accession>A0A2T1DZ34</accession>
<comment type="caution">
    <text evidence="2">The sequence shown here is derived from an EMBL/GenBank/DDBJ whole genome shotgun (WGS) entry which is preliminary data.</text>
</comment>